<evidence type="ECO:0000256" key="1">
    <source>
        <dbReference type="ARBA" id="ARBA00022741"/>
    </source>
</evidence>
<keyword evidence="2" id="KW-0378">Hydrolase</keyword>
<protein>
    <recommendedName>
        <fullName evidence="6">NTPase</fullName>
    </recommendedName>
</protein>
<evidence type="ECO:0008006" key="6">
    <source>
        <dbReference type="Google" id="ProtNLM"/>
    </source>
</evidence>
<proteinExistence type="predicted"/>
<sequence>MYHRRDHVRAAGNSVILVTGGKHCGKTTLVADFIASVSGQGLRIAGILATGLWRDSLRAGFDLVNLSDGRTCPLARRRPQPDPHHRLMFDFLEAGMRAGAQALDPRLCRRADMVVVDEVGKLEARGEGWTPHIKALLTIDPPLFILIVRLDCMQRICDLFGFDDVPVIDARQPQALDHLRAAAERVLAPHLKARQN</sequence>
<keyword evidence="1" id="KW-0547">Nucleotide-binding</keyword>
<dbReference type="GO" id="GO:0005524">
    <property type="term" value="F:ATP binding"/>
    <property type="evidence" value="ECO:0007669"/>
    <property type="project" value="UniProtKB-KW"/>
</dbReference>
<dbReference type="InterPro" id="IPR027417">
    <property type="entry name" value="P-loop_NTPase"/>
</dbReference>
<evidence type="ECO:0000256" key="3">
    <source>
        <dbReference type="ARBA" id="ARBA00022840"/>
    </source>
</evidence>
<evidence type="ECO:0000313" key="5">
    <source>
        <dbReference type="Proteomes" id="UP000427906"/>
    </source>
</evidence>
<dbReference type="Gene3D" id="3.40.50.300">
    <property type="entry name" value="P-loop containing nucleotide triphosphate hydrolases"/>
    <property type="match status" value="1"/>
</dbReference>
<dbReference type="InterPro" id="IPR004948">
    <property type="entry name" value="Nuc-triphosphatase_THEP1"/>
</dbReference>
<evidence type="ECO:0000256" key="2">
    <source>
        <dbReference type="ARBA" id="ARBA00022801"/>
    </source>
</evidence>
<reference evidence="4 5" key="1">
    <citation type="submission" date="2019-11" db="EMBL/GenBank/DDBJ databases">
        <title>Comparative genomics of hydrocarbon-degrading Desulfosarcina strains.</title>
        <authorList>
            <person name="Watanabe M."/>
            <person name="Kojima H."/>
            <person name="Fukui M."/>
        </authorList>
    </citation>
    <scope>NUCLEOTIDE SEQUENCE [LARGE SCALE GENOMIC DNA]</scope>
    <source>
        <strain evidence="4 5">PL12</strain>
    </source>
</reference>
<dbReference type="PANTHER" id="PTHR43146:SF1">
    <property type="entry name" value="CANCER-RELATED NUCLEOSIDE-TRIPHOSPHATASE"/>
    <property type="match status" value="1"/>
</dbReference>
<name>A0A5K7YS43_9BACT</name>
<dbReference type="Proteomes" id="UP000427906">
    <property type="component" value="Chromosome"/>
</dbReference>
<keyword evidence="3" id="KW-0067">ATP-binding</keyword>
<dbReference type="SUPFAM" id="SSF52540">
    <property type="entry name" value="P-loop containing nucleoside triphosphate hydrolases"/>
    <property type="match status" value="1"/>
</dbReference>
<gene>
    <name evidence="4" type="ORF">DSCA_51000</name>
</gene>
<dbReference type="PANTHER" id="PTHR43146">
    <property type="entry name" value="CANCER-RELATED NUCLEOSIDE-TRIPHOSPHATASE"/>
    <property type="match status" value="1"/>
</dbReference>
<dbReference type="RefSeq" id="WP_167527949.1">
    <property type="nucleotide sequence ID" value="NZ_AP021874.1"/>
</dbReference>
<dbReference type="AlphaFoldDB" id="A0A5K7YS43"/>
<dbReference type="KEGG" id="dalk:DSCA_51000"/>
<dbReference type="Pfam" id="PF03266">
    <property type="entry name" value="NTPase_1"/>
    <property type="match status" value="1"/>
</dbReference>
<dbReference type="GO" id="GO:0017111">
    <property type="term" value="F:ribonucleoside triphosphate phosphatase activity"/>
    <property type="evidence" value="ECO:0007669"/>
    <property type="project" value="InterPro"/>
</dbReference>
<accession>A0A5K7YS43</accession>
<dbReference type="EMBL" id="AP021874">
    <property type="protein sequence ID" value="BBO71170.1"/>
    <property type="molecule type" value="Genomic_DNA"/>
</dbReference>
<keyword evidence="5" id="KW-1185">Reference proteome</keyword>
<evidence type="ECO:0000313" key="4">
    <source>
        <dbReference type="EMBL" id="BBO71170.1"/>
    </source>
</evidence>
<organism evidence="4 5">
    <name type="scientific">Desulfosarcina alkanivorans</name>
    <dbReference type="NCBI Taxonomy" id="571177"/>
    <lineage>
        <taxon>Bacteria</taxon>
        <taxon>Pseudomonadati</taxon>
        <taxon>Thermodesulfobacteriota</taxon>
        <taxon>Desulfobacteria</taxon>
        <taxon>Desulfobacterales</taxon>
        <taxon>Desulfosarcinaceae</taxon>
        <taxon>Desulfosarcina</taxon>
    </lineage>
</organism>